<reference evidence="2 3" key="1">
    <citation type="journal article" date="2017" name="Nat. Commun.">
        <title>In situ click chemistry generation of cyclooxygenase-2 inhibitors.</title>
        <authorList>
            <person name="Bhardwaj A."/>
            <person name="Kaur J."/>
            <person name="Wuest M."/>
            <person name="Wuest F."/>
        </authorList>
    </citation>
    <scope>NUCLEOTIDE SEQUENCE [LARGE SCALE GENOMIC DNA]</scope>
    <source>
        <strain evidence="2">S2_012_000_R3_94</strain>
    </source>
</reference>
<dbReference type="PANTHER" id="PTHR45655">
    <property type="entry name" value="GUANYLATE CYCLASE SOLUBLE SUBUNIT BETA-2"/>
    <property type="match status" value="1"/>
</dbReference>
<proteinExistence type="predicted"/>
<protein>
    <recommendedName>
        <fullName evidence="1">Heme NO-binding domain-containing protein</fullName>
    </recommendedName>
</protein>
<dbReference type="PANTHER" id="PTHR45655:SF13">
    <property type="entry name" value="SOLUBLE GUANYLATE CYCLASE GCY-32-RELATED"/>
    <property type="match status" value="1"/>
</dbReference>
<dbReference type="GO" id="GO:0020037">
    <property type="term" value="F:heme binding"/>
    <property type="evidence" value="ECO:0007669"/>
    <property type="project" value="InterPro"/>
</dbReference>
<organism evidence="2 3">
    <name type="scientific">Paracoccus denitrificans</name>
    <dbReference type="NCBI Taxonomy" id="266"/>
    <lineage>
        <taxon>Bacteria</taxon>
        <taxon>Pseudomonadati</taxon>
        <taxon>Pseudomonadota</taxon>
        <taxon>Alphaproteobacteria</taxon>
        <taxon>Rhodobacterales</taxon>
        <taxon>Paracoccaceae</taxon>
        <taxon>Paracoccus</taxon>
    </lineage>
</organism>
<gene>
    <name evidence="2" type="ORF">DI616_07995</name>
</gene>
<name>A0A533I7C6_PARDE</name>
<dbReference type="Gene3D" id="3.90.1520.10">
    <property type="entry name" value="H-NOX domain"/>
    <property type="match status" value="1"/>
</dbReference>
<dbReference type="Proteomes" id="UP000315344">
    <property type="component" value="Unassembled WGS sequence"/>
</dbReference>
<dbReference type="EMBL" id="VAFL01000005">
    <property type="protein sequence ID" value="TKW67003.1"/>
    <property type="molecule type" value="Genomic_DNA"/>
</dbReference>
<dbReference type="AlphaFoldDB" id="A0A533I7C6"/>
<evidence type="ECO:0000313" key="3">
    <source>
        <dbReference type="Proteomes" id="UP000315344"/>
    </source>
</evidence>
<dbReference type="InterPro" id="IPR024096">
    <property type="entry name" value="NO_sig/Golgi_transp_ligand-bd"/>
</dbReference>
<evidence type="ECO:0000259" key="1">
    <source>
        <dbReference type="Pfam" id="PF07700"/>
    </source>
</evidence>
<evidence type="ECO:0000313" key="2">
    <source>
        <dbReference type="EMBL" id="TKW67003.1"/>
    </source>
</evidence>
<dbReference type="SUPFAM" id="SSF111126">
    <property type="entry name" value="Ligand-binding domain in the NO signalling and Golgi transport"/>
    <property type="match status" value="1"/>
</dbReference>
<accession>A0A533I7C6</accession>
<comment type="caution">
    <text evidence="2">The sequence shown here is derived from an EMBL/GenBank/DDBJ whole genome shotgun (WGS) entry which is preliminary data.</text>
</comment>
<feature type="domain" description="Heme NO-binding" evidence="1">
    <location>
        <begin position="2"/>
        <end position="152"/>
    </location>
</feature>
<dbReference type="InterPro" id="IPR038158">
    <property type="entry name" value="H-NOX_domain_sf"/>
</dbReference>
<sequence length="189" mass="21018">MHGFIVRGIELFLRARHGAAVWAAVSTDAGVDRRGTMLMRSYQSEAAMALFNAASSRLRISREELLEDIGGWIPRIDNVRHIMRFSGSNFEDFVLSLDDLHDRARVVLPGLDLPRIATRPMAQRQYRLSIAADEADWYPVLAGFLRGMADDYGVLAIVEGVEGCLMVSIADDEFSEGSVFSLLQQVWAG</sequence>
<dbReference type="Pfam" id="PF07700">
    <property type="entry name" value="HNOB"/>
    <property type="match status" value="1"/>
</dbReference>
<dbReference type="InterPro" id="IPR011644">
    <property type="entry name" value="Heme_NO-bd"/>
</dbReference>